<sequence length="157" mass="16916">MISVGVAKPAGTIARYRGVDTRTLLLLETQAEMEAHIDANLETIIAPFHGGYGFYDVHGNCNAIIGETLIPEYARKNAIVARLQRRKAELLEKRDADADADTDTDAGSMSLNTRDAVPDAMRNECSHPGCFTHATCRSYTGCGACNGATSHKRGTCI</sequence>
<dbReference type="EMBL" id="ML996090">
    <property type="protein sequence ID" value="KAF2150281.1"/>
    <property type="molecule type" value="Genomic_DNA"/>
</dbReference>
<accession>A0A9P4MJZ4</accession>
<proteinExistence type="predicted"/>
<dbReference type="AlphaFoldDB" id="A0A9P4MJZ4"/>
<dbReference type="OrthoDB" id="4435242at2759"/>
<protein>
    <submittedName>
        <fullName evidence="1">Uncharacterized protein</fullName>
    </submittedName>
</protein>
<dbReference type="Proteomes" id="UP000799439">
    <property type="component" value="Unassembled WGS sequence"/>
</dbReference>
<name>A0A9P4MJZ4_9PEZI</name>
<evidence type="ECO:0000313" key="2">
    <source>
        <dbReference type="Proteomes" id="UP000799439"/>
    </source>
</evidence>
<comment type="caution">
    <text evidence="1">The sequence shown here is derived from an EMBL/GenBank/DDBJ whole genome shotgun (WGS) entry which is preliminary data.</text>
</comment>
<organism evidence="1 2">
    <name type="scientific">Myriangium duriaei CBS 260.36</name>
    <dbReference type="NCBI Taxonomy" id="1168546"/>
    <lineage>
        <taxon>Eukaryota</taxon>
        <taxon>Fungi</taxon>
        <taxon>Dikarya</taxon>
        <taxon>Ascomycota</taxon>
        <taxon>Pezizomycotina</taxon>
        <taxon>Dothideomycetes</taxon>
        <taxon>Dothideomycetidae</taxon>
        <taxon>Myriangiales</taxon>
        <taxon>Myriangiaceae</taxon>
        <taxon>Myriangium</taxon>
    </lineage>
</organism>
<keyword evidence="2" id="KW-1185">Reference proteome</keyword>
<reference evidence="1" key="1">
    <citation type="journal article" date="2020" name="Stud. Mycol.">
        <title>101 Dothideomycetes genomes: a test case for predicting lifestyles and emergence of pathogens.</title>
        <authorList>
            <person name="Haridas S."/>
            <person name="Albert R."/>
            <person name="Binder M."/>
            <person name="Bloem J."/>
            <person name="Labutti K."/>
            <person name="Salamov A."/>
            <person name="Andreopoulos B."/>
            <person name="Baker S."/>
            <person name="Barry K."/>
            <person name="Bills G."/>
            <person name="Bluhm B."/>
            <person name="Cannon C."/>
            <person name="Castanera R."/>
            <person name="Culley D."/>
            <person name="Daum C."/>
            <person name="Ezra D."/>
            <person name="Gonzalez J."/>
            <person name="Henrissat B."/>
            <person name="Kuo A."/>
            <person name="Liang C."/>
            <person name="Lipzen A."/>
            <person name="Lutzoni F."/>
            <person name="Magnuson J."/>
            <person name="Mondo S."/>
            <person name="Nolan M."/>
            <person name="Ohm R."/>
            <person name="Pangilinan J."/>
            <person name="Park H.-J."/>
            <person name="Ramirez L."/>
            <person name="Alfaro M."/>
            <person name="Sun H."/>
            <person name="Tritt A."/>
            <person name="Yoshinaga Y."/>
            <person name="Zwiers L.-H."/>
            <person name="Turgeon B."/>
            <person name="Goodwin S."/>
            <person name="Spatafora J."/>
            <person name="Crous P."/>
            <person name="Grigoriev I."/>
        </authorList>
    </citation>
    <scope>NUCLEOTIDE SEQUENCE</scope>
    <source>
        <strain evidence="1">CBS 260.36</strain>
    </source>
</reference>
<evidence type="ECO:0000313" key="1">
    <source>
        <dbReference type="EMBL" id="KAF2150281.1"/>
    </source>
</evidence>
<gene>
    <name evidence="1" type="ORF">K461DRAFT_281515</name>
</gene>